<name>A0AAV6KVA4_9ERIC</name>
<dbReference type="AlphaFoldDB" id="A0AAV6KVA4"/>
<accession>A0AAV6KVA4</accession>
<evidence type="ECO:0000313" key="2">
    <source>
        <dbReference type="Proteomes" id="UP000823749"/>
    </source>
</evidence>
<dbReference type="PANTHER" id="PTHR24177">
    <property type="entry name" value="CASKIN"/>
    <property type="match status" value="1"/>
</dbReference>
<reference evidence="1" key="1">
    <citation type="submission" date="2020-08" db="EMBL/GenBank/DDBJ databases">
        <title>Plant Genome Project.</title>
        <authorList>
            <person name="Zhang R.-G."/>
        </authorList>
    </citation>
    <scope>NUCLEOTIDE SEQUENCE</scope>
    <source>
        <strain evidence="1">WSP0</strain>
        <tissue evidence="1">Leaf</tissue>
    </source>
</reference>
<protein>
    <submittedName>
        <fullName evidence="1">Uncharacterized protein</fullName>
    </submittedName>
</protein>
<dbReference type="Proteomes" id="UP000823749">
    <property type="component" value="Chromosome 3"/>
</dbReference>
<gene>
    <name evidence="1" type="ORF">RHGRI_006717</name>
</gene>
<organism evidence="1 2">
    <name type="scientific">Rhododendron griersonianum</name>
    <dbReference type="NCBI Taxonomy" id="479676"/>
    <lineage>
        <taxon>Eukaryota</taxon>
        <taxon>Viridiplantae</taxon>
        <taxon>Streptophyta</taxon>
        <taxon>Embryophyta</taxon>
        <taxon>Tracheophyta</taxon>
        <taxon>Spermatophyta</taxon>
        <taxon>Magnoliopsida</taxon>
        <taxon>eudicotyledons</taxon>
        <taxon>Gunneridae</taxon>
        <taxon>Pentapetalae</taxon>
        <taxon>asterids</taxon>
        <taxon>Ericales</taxon>
        <taxon>Ericaceae</taxon>
        <taxon>Ericoideae</taxon>
        <taxon>Rhodoreae</taxon>
        <taxon>Rhododendron</taxon>
    </lineage>
</organism>
<keyword evidence="2" id="KW-1185">Reference proteome</keyword>
<dbReference type="GO" id="GO:0016020">
    <property type="term" value="C:membrane"/>
    <property type="evidence" value="ECO:0007669"/>
    <property type="project" value="TreeGrafter"/>
</dbReference>
<dbReference type="EMBL" id="JACTNZ010000003">
    <property type="protein sequence ID" value="KAG5556184.1"/>
    <property type="molecule type" value="Genomic_DNA"/>
</dbReference>
<sequence length="122" mass="13940">MEVAKSKLSEVEMIFKPALRKAACLGIPEIIEKIVSSYPSALFFFPDDQNIITYAILNRRERVFNLVHQTGWKYIYGIDRSSTNNILHLVARLGHEQQINLNAGAAGAVLQMQREMQWYKTA</sequence>
<dbReference type="PANTHER" id="PTHR24177:SF365">
    <property type="entry name" value="ANKYRIN REPEAT-CONTAINING PROTEIN NPR4-LIKE ISOFORM X1"/>
    <property type="match status" value="1"/>
</dbReference>
<comment type="caution">
    <text evidence="1">The sequence shown here is derived from an EMBL/GenBank/DDBJ whole genome shotgun (WGS) entry which is preliminary data.</text>
</comment>
<proteinExistence type="predicted"/>
<evidence type="ECO:0000313" key="1">
    <source>
        <dbReference type="EMBL" id="KAG5556184.1"/>
    </source>
</evidence>